<evidence type="ECO:0000313" key="4">
    <source>
        <dbReference type="Proteomes" id="UP000261540"/>
    </source>
</evidence>
<evidence type="ECO:0000256" key="2">
    <source>
        <dbReference type="SAM" id="MobiDB-lite"/>
    </source>
</evidence>
<feature type="compositionally biased region" description="Polar residues" evidence="2">
    <location>
        <begin position="165"/>
        <end position="174"/>
    </location>
</feature>
<feature type="compositionally biased region" description="Gly residues" evidence="2">
    <location>
        <begin position="21"/>
        <end position="38"/>
    </location>
</feature>
<protein>
    <submittedName>
        <fullName evidence="3">Family with sequence similarity 117 member Bb</fullName>
    </submittedName>
</protein>
<evidence type="ECO:0000256" key="1">
    <source>
        <dbReference type="ARBA" id="ARBA00022553"/>
    </source>
</evidence>
<feature type="compositionally biased region" description="Polar residues" evidence="2">
    <location>
        <begin position="557"/>
        <end position="568"/>
    </location>
</feature>
<evidence type="ECO:0000313" key="3">
    <source>
        <dbReference type="Ensembl" id="ENSPKIP00000026439.1"/>
    </source>
</evidence>
<sequence length="578" mass="60813">MSQRVRRNESPTSNTGTAGSATGGGSGGAGGGAGGAGVGNSSMSLISRLLPMKATVPFQLRAQVQSQPPLQARSSHGADGGCGAATRSDGCNGKGGEAGARAPASLSRSPTRAAASTSAAAPIGPSAAPQLKASPIITPGAAGRPPQPTSSFSVPGYGGSPCPSPTQLQQSPAQRRSPEHGRQSPERRSPSSPLSKASPLYSSCCSSSIRRTSSLDTLTGPYLSGHWPRDGSHAQCAPCMVDQTTQTPSAWADDPSEKRRGSHKRSASWGSTDQLKEIAKLRQQLQRSKHSSRHHRDKDRKSPFNGSHAAISQSQVPIPKSILVPIPISKSTVSRFRNSVEGLNQEIERIIIHEPGDRDEQLMPQDVPDGHRAPPPLPHRSSSTRSIDTQTPSGGRGGLTAGGGGGNHSNNSSRSQSTSPTFLTVTSDAGPESPCSSEELLNDGREKDPYPSSPLPKYASSPKPNNSYMFKREPPEGCERVKAFEETPSRLPHEIPQFLCPDRNKVNFIPKSGSAFCLVSILKPLLPTQELTFKGGHGPPPSVGPSPLYPEPDQRVSRGTSTSSQQSCLPWHLEEPDS</sequence>
<feature type="compositionally biased region" description="Polar residues" evidence="2">
    <location>
        <begin position="65"/>
        <end position="74"/>
    </location>
</feature>
<proteinExistence type="predicted"/>
<reference evidence="3" key="2">
    <citation type="submission" date="2025-09" db="UniProtKB">
        <authorList>
            <consortium name="Ensembl"/>
        </authorList>
    </citation>
    <scope>IDENTIFICATION</scope>
</reference>
<dbReference type="PANTHER" id="PTHR14972">
    <property type="entry name" value="AGAP011572-PA"/>
    <property type="match status" value="1"/>
</dbReference>
<feature type="compositionally biased region" description="Basic and acidic residues" evidence="2">
    <location>
        <begin position="176"/>
        <end position="189"/>
    </location>
</feature>
<keyword evidence="1" id="KW-0597">Phosphoprotein</keyword>
<name>A0A3B3S6N6_9TELE</name>
<feature type="compositionally biased region" description="Gly residues" evidence="2">
    <location>
        <begin position="394"/>
        <end position="407"/>
    </location>
</feature>
<feature type="compositionally biased region" description="Low complexity" evidence="2">
    <location>
        <begin position="190"/>
        <end position="214"/>
    </location>
</feature>
<dbReference type="Ensembl" id="ENSPKIT00000007195.1">
    <property type="protein sequence ID" value="ENSPKIP00000026439.1"/>
    <property type="gene ID" value="ENSPKIG00000008905.1"/>
</dbReference>
<feature type="region of interest" description="Disordered" evidence="2">
    <location>
        <begin position="532"/>
        <end position="578"/>
    </location>
</feature>
<feature type="compositionally biased region" description="Low complexity" evidence="2">
    <location>
        <begin position="99"/>
        <end position="129"/>
    </location>
</feature>
<feature type="compositionally biased region" description="Basic and acidic residues" evidence="2">
    <location>
        <begin position="346"/>
        <end position="361"/>
    </location>
</feature>
<keyword evidence="4" id="KW-1185">Reference proteome</keyword>
<accession>A0A3B3S6N6</accession>
<dbReference type="InterPro" id="IPR026642">
    <property type="entry name" value="Glcci1/FAM117"/>
</dbReference>
<reference evidence="3" key="1">
    <citation type="submission" date="2025-08" db="UniProtKB">
        <authorList>
            <consortium name="Ensembl"/>
        </authorList>
    </citation>
    <scope>IDENTIFICATION</scope>
</reference>
<dbReference type="GeneTree" id="ENSGT00950000183046"/>
<feature type="compositionally biased region" description="Pro residues" evidence="2">
    <location>
        <begin position="538"/>
        <end position="550"/>
    </location>
</feature>
<dbReference type="Proteomes" id="UP000261540">
    <property type="component" value="Unplaced"/>
</dbReference>
<feature type="region of interest" description="Disordered" evidence="2">
    <location>
        <begin position="65"/>
        <end position="474"/>
    </location>
</feature>
<feature type="region of interest" description="Disordered" evidence="2">
    <location>
        <begin position="1"/>
        <end position="42"/>
    </location>
</feature>
<dbReference type="PANTHER" id="PTHR14972:SF6">
    <property type="entry name" value="PROTEIN FAM117B"/>
    <property type="match status" value="1"/>
</dbReference>
<feature type="compositionally biased region" description="Low complexity" evidence="2">
    <location>
        <begin position="408"/>
        <end position="419"/>
    </location>
</feature>
<dbReference type="Pfam" id="PF15388">
    <property type="entry name" value="FAM117"/>
    <property type="match status" value="1"/>
</dbReference>
<feature type="compositionally biased region" description="Polar residues" evidence="2">
    <location>
        <begin position="380"/>
        <end position="392"/>
    </location>
</feature>
<feature type="compositionally biased region" description="Basic residues" evidence="2">
    <location>
        <begin position="287"/>
        <end position="298"/>
    </location>
</feature>
<organism evidence="3 4">
    <name type="scientific">Paramormyrops kingsleyae</name>
    <dbReference type="NCBI Taxonomy" id="1676925"/>
    <lineage>
        <taxon>Eukaryota</taxon>
        <taxon>Metazoa</taxon>
        <taxon>Chordata</taxon>
        <taxon>Craniata</taxon>
        <taxon>Vertebrata</taxon>
        <taxon>Euteleostomi</taxon>
        <taxon>Actinopterygii</taxon>
        <taxon>Neopterygii</taxon>
        <taxon>Teleostei</taxon>
        <taxon>Osteoglossocephala</taxon>
        <taxon>Osteoglossomorpha</taxon>
        <taxon>Osteoglossiformes</taxon>
        <taxon>Mormyridae</taxon>
        <taxon>Paramormyrops</taxon>
    </lineage>
</organism>
<dbReference type="AlphaFoldDB" id="A0A3B3S6N6"/>